<evidence type="ECO:0000313" key="1">
    <source>
        <dbReference type="EMBL" id="KZS04863.1"/>
    </source>
</evidence>
<comment type="caution">
    <text evidence="1">The sequence shown here is derived from an EMBL/GenBank/DDBJ whole genome shotgun (WGS) entry which is preliminary data.</text>
</comment>
<dbReference type="AlphaFoldDB" id="A0A164M9Y9"/>
<protein>
    <submittedName>
        <fullName evidence="1">Uncharacterized protein</fullName>
    </submittedName>
</protein>
<accession>A0A164M9Y9</accession>
<organism evidence="1 2">
    <name type="scientific">Daphnia magna</name>
    <dbReference type="NCBI Taxonomy" id="35525"/>
    <lineage>
        <taxon>Eukaryota</taxon>
        <taxon>Metazoa</taxon>
        <taxon>Ecdysozoa</taxon>
        <taxon>Arthropoda</taxon>
        <taxon>Crustacea</taxon>
        <taxon>Branchiopoda</taxon>
        <taxon>Diplostraca</taxon>
        <taxon>Cladocera</taxon>
        <taxon>Anomopoda</taxon>
        <taxon>Daphniidae</taxon>
        <taxon>Daphnia</taxon>
    </lineage>
</organism>
<evidence type="ECO:0000313" key="2">
    <source>
        <dbReference type="Proteomes" id="UP000076858"/>
    </source>
</evidence>
<dbReference type="Proteomes" id="UP000076858">
    <property type="component" value="Unassembled WGS sequence"/>
</dbReference>
<reference evidence="1 2" key="1">
    <citation type="submission" date="2016-03" db="EMBL/GenBank/DDBJ databases">
        <title>EvidentialGene: Evidence-directed Construction of Genes on Genomes.</title>
        <authorList>
            <person name="Gilbert D.G."/>
            <person name="Choi J.-H."/>
            <person name="Mockaitis K."/>
            <person name="Colbourne J."/>
            <person name="Pfrender M."/>
        </authorList>
    </citation>
    <scope>NUCLEOTIDE SEQUENCE [LARGE SCALE GENOMIC DNA]</scope>
    <source>
        <strain evidence="1 2">Xinb3</strain>
        <tissue evidence="1">Complete organism</tissue>
    </source>
</reference>
<gene>
    <name evidence="1" type="ORF">APZ42_032100</name>
</gene>
<keyword evidence="2" id="KW-1185">Reference proteome</keyword>
<proteinExistence type="predicted"/>
<sequence>MGTWVLFPSGIKLLTNNQSESFNASMKRLINWKQQTIDVMANSLRKISLFYAMKIRRGRLGCRDYTLFPHSTSQSVGCPPDVEVGYYVYPVDIHRTARNPIWLSDGVYFFLLLTALDSAVRHPKDIRTEFLRL</sequence>
<dbReference type="EMBL" id="LRGB01003037">
    <property type="protein sequence ID" value="KZS04863.1"/>
    <property type="molecule type" value="Genomic_DNA"/>
</dbReference>
<name>A0A164M9Y9_9CRUS</name>